<gene>
    <name evidence="1" type="ORF">AB205_0151900</name>
</gene>
<proteinExistence type="predicted"/>
<evidence type="ECO:0000313" key="2">
    <source>
        <dbReference type="Proteomes" id="UP000228934"/>
    </source>
</evidence>
<reference evidence="2" key="1">
    <citation type="journal article" date="2017" name="Nat. Commun.">
        <title>The North American bullfrog draft genome provides insight into hormonal regulation of long noncoding RNA.</title>
        <authorList>
            <person name="Hammond S.A."/>
            <person name="Warren R.L."/>
            <person name="Vandervalk B.P."/>
            <person name="Kucuk E."/>
            <person name="Khan H."/>
            <person name="Gibb E.A."/>
            <person name="Pandoh P."/>
            <person name="Kirk H."/>
            <person name="Zhao Y."/>
            <person name="Jones M."/>
            <person name="Mungall A.J."/>
            <person name="Coope R."/>
            <person name="Pleasance S."/>
            <person name="Moore R.A."/>
            <person name="Holt R.A."/>
            <person name="Round J.M."/>
            <person name="Ohora S."/>
            <person name="Walle B.V."/>
            <person name="Veldhoen N."/>
            <person name="Helbing C.C."/>
            <person name="Birol I."/>
        </authorList>
    </citation>
    <scope>NUCLEOTIDE SEQUENCE [LARGE SCALE GENOMIC DNA]</scope>
</reference>
<name>A0A2G9RGI4_AQUCT</name>
<dbReference type="AlphaFoldDB" id="A0A2G9RGI4"/>
<accession>A0A2G9RGI4</accession>
<dbReference type="Proteomes" id="UP000228934">
    <property type="component" value="Unassembled WGS sequence"/>
</dbReference>
<dbReference type="EMBL" id="KV940236">
    <property type="protein sequence ID" value="PIO27016.1"/>
    <property type="molecule type" value="Genomic_DNA"/>
</dbReference>
<organism evidence="1 2">
    <name type="scientific">Aquarana catesbeiana</name>
    <name type="common">American bullfrog</name>
    <name type="synonym">Rana catesbeiana</name>
    <dbReference type="NCBI Taxonomy" id="8400"/>
    <lineage>
        <taxon>Eukaryota</taxon>
        <taxon>Metazoa</taxon>
        <taxon>Chordata</taxon>
        <taxon>Craniata</taxon>
        <taxon>Vertebrata</taxon>
        <taxon>Euteleostomi</taxon>
        <taxon>Amphibia</taxon>
        <taxon>Batrachia</taxon>
        <taxon>Anura</taxon>
        <taxon>Neobatrachia</taxon>
        <taxon>Ranoidea</taxon>
        <taxon>Ranidae</taxon>
        <taxon>Aquarana</taxon>
    </lineage>
</organism>
<keyword evidence="2" id="KW-1185">Reference proteome</keyword>
<sequence length="115" mass="13622">MFHIPISARKYLCAKYTFFLFTYGRKDSGHQRRPGTPHLWKKGKYHQHNRRRREMFLKIGEIVTTTGDGDVVEEECHFTSESAQILIREIMGCNCDLENIKENISNVQKKYEECH</sequence>
<evidence type="ECO:0000313" key="1">
    <source>
        <dbReference type="EMBL" id="PIO27016.1"/>
    </source>
</evidence>
<protein>
    <submittedName>
        <fullName evidence="1">Uncharacterized protein</fullName>
    </submittedName>
</protein>